<dbReference type="PROSITE" id="PS51677">
    <property type="entry name" value="NODB"/>
    <property type="match status" value="1"/>
</dbReference>
<dbReference type="Proteomes" id="UP000295636">
    <property type="component" value="Unassembled WGS sequence"/>
</dbReference>
<dbReference type="Gene3D" id="3.20.20.370">
    <property type="entry name" value="Glycoside hydrolase/deacetylase"/>
    <property type="match status" value="1"/>
</dbReference>
<dbReference type="GO" id="GO:0005576">
    <property type="term" value="C:extracellular region"/>
    <property type="evidence" value="ECO:0007669"/>
    <property type="project" value="UniProtKB-SubCell"/>
</dbReference>
<keyword evidence="5" id="KW-1185">Reference proteome</keyword>
<dbReference type="EMBL" id="SMRT01000022">
    <property type="protein sequence ID" value="TDF92181.1"/>
    <property type="molecule type" value="Genomic_DNA"/>
</dbReference>
<evidence type="ECO:0000256" key="1">
    <source>
        <dbReference type="ARBA" id="ARBA00004613"/>
    </source>
</evidence>
<dbReference type="InterPro" id="IPR002509">
    <property type="entry name" value="NODB_dom"/>
</dbReference>
<dbReference type="AlphaFoldDB" id="A0A4R5KAM3"/>
<dbReference type="SUPFAM" id="SSF88713">
    <property type="entry name" value="Glycoside hydrolase/deacetylase"/>
    <property type="match status" value="1"/>
</dbReference>
<name>A0A4R5KAM3_9BACL</name>
<organism evidence="4 5">
    <name type="scientific">Paenibacillus piri</name>
    <dbReference type="NCBI Taxonomy" id="2547395"/>
    <lineage>
        <taxon>Bacteria</taxon>
        <taxon>Bacillati</taxon>
        <taxon>Bacillota</taxon>
        <taxon>Bacilli</taxon>
        <taxon>Bacillales</taxon>
        <taxon>Paenibacillaceae</taxon>
        <taxon>Paenibacillus</taxon>
    </lineage>
</organism>
<evidence type="ECO:0000313" key="5">
    <source>
        <dbReference type="Proteomes" id="UP000295636"/>
    </source>
</evidence>
<protein>
    <submittedName>
        <fullName evidence="4">Polysaccharide deacetylase family protein</fullName>
    </submittedName>
</protein>
<evidence type="ECO:0000259" key="3">
    <source>
        <dbReference type="PROSITE" id="PS51677"/>
    </source>
</evidence>
<gene>
    <name evidence="4" type="ORF">E1757_30790</name>
</gene>
<dbReference type="GO" id="GO:0005975">
    <property type="term" value="P:carbohydrate metabolic process"/>
    <property type="evidence" value="ECO:0007669"/>
    <property type="project" value="InterPro"/>
</dbReference>
<dbReference type="InterPro" id="IPR011330">
    <property type="entry name" value="Glyco_hydro/deAcase_b/a-brl"/>
</dbReference>
<dbReference type="Pfam" id="PF01522">
    <property type="entry name" value="Polysacc_deac_1"/>
    <property type="match status" value="1"/>
</dbReference>
<keyword evidence="2" id="KW-0732">Signal</keyword>
<accession>A0A4R5KAM3</accession>
<evidence type="ECO:0000313" key="4">
    <source>
        <dbReference type="EMBL" id="TDF92181.1"/>
    </source>
</evidence>
<dbReference type="PANTHER" id="PTHR34216:SF3">
    <property type="entry name" value="POLY-BETA-1,6-N-ACETYL-D-GLUCOSAMINE N-DEACETYLASE"/>
    <property type="match status" value="1"/>
</dbReference>
<dbReference type="RefSeq" id="WP_133235516.1">
    <property type="nucleotide sequence ID" value="NZ_SMRT01000022.1"/>
</dbReference>
<comment type="caution">
    <text evidence="4">The sequence shown here is derived from an EMBL/GenBank/DDBJ whole genome shotgun (WGS) entry which is preliminary data.</text>
</comment>
<evidence type="ECO:0000256" key="2">
    <source>
        <dbReference type="ARBA" id="ARBA00022729"/>
    </source>
</evidence>
<comment type="subcellular location">
    <subcellularLocation>
        <location evidence="1">Secreted</location>
    </subcellularLocation>
</comment>
<reference evidence="4 5" key="1">
    <citation type="submission" date="2019-03" db="EMBL/GenBank/DDBJ databases">
        <title>This is whole genome sequence of Paenibacillus sp MS74 strain.</title>
        <authorList>
            <person name="Trinh H.N."/>
        </authorList>
    </citation>
    <scope>NUCLEOTIDE SEQUENCE [LARGE SCALE GENOMIC DNA]</scope>
    <source>
        <strain evidence="4 5">MS74</strain>
    </source>
</reference>
<dbReference type="PANTHER" id="PTHR34216">
    <property type="match status" value="1"/>
</dbReference>
<sequence>MSRITKLLLFSCALPLILFVVYRWGSYSYKDQVAVLAYHHLSDKDKSNVTITPELFRNQLALLKSKGYHFMTLDEFRSFMDGGPAPKRSVLVTFDDGYESFYTYGYPILKELRIPAVNFVVTKDLANPKAPKLAALSKDEIREMSTQTDTIEFQCHSHELHTKVDGIPALTSFMQVNGEMETDEAYRSRVVKDTQMCINSLTGLRQKAVDMYAYPFGDYSKEATELLRQAGIRYAFTVVNRTLSRSDDPMHIPRVNAGNPSITPEALDRMIMRRAVTQNLPFLRKKDTPGG</sequence>
<feature type="domain" description="NodB homology" evidence="3">
    <location>
        <begin position="88"/>
        <end position="291"/>
    </location>
</feature>
<dbReference type="GO" id="GO:0016810">
    <property type="term" value="F:hydrolase activity, acting on carbon-nitrogen (but not peptide) bonds"/>
    <property type="evidence" value="ECO:0007669"/>
    <property type="project" value="InterPro"/>
</dbReference>
<proteinExistence type="predicted"/>
<dbReference type="OrthoDB" id="9778320at2"/>
<dbReference type="InterPro" id="IPR051398">
    <property type="entry name" value="Polysacch_Deacetylase"/>
</dbReference>